<feature type="region of interest" description="Disordered" evidence="5">
    <location>
        <begin position="1"/>
        <end position="36"/>
    </location>
</feature>
<dbReference type="Proteomes" id="UP000215127">
    <property type="component" value="Chromosome 3"/>
</dbReference>
<feature type="transmembrane region" description="Helical" evidence="6">
    <location>
        <begin position="401"/>
        <end position="421"/>
    </location>
</feature>
<dbReference type="STRING" id="1276538.A0A1X7RNL0"/>
<evidence type="ECO:0000256" key="3">
    <source>
        <dbReference type="ARBA" id="ARBA00022989"/>
    </source>
</evidence>
<dbReference type="GO" id="GO:0005886">
    <property type="term" value="C:plasma membrane"/>
    <property type="evidence" value="ECO:0007669"/>
    <property type="project" value="UniProtKB-SubCell"/>
</dbReference>
<dbReference type="GO" id="GO:0000287">
    <property type="term" value="F:magnesium ion binding"/>
    <property type="evidence" value="ECO:0007669"/>
    <property type="project" value="TreeGrafter"/>
</dbReference>
<dbReference type="GO" id="GO:0015095">
    <property type="term" value="F:magnesium ion transmembrane transporter activity"/>
    <property type="evidence" value="ECO:0007669"/>
    <property type="project" value="TreeGrafter"/>
</dbReference>
<dbReference type="SUPFAM" id="SSF144083">
    <property type="entry name" value="Magnesium transport protein CorA, transmembrane region"/>
    <property type="match status" value="1"/>
</dbReference>
<gene>
    <name evidence="7" type="ORF">ZT3D7_G4172</name>
</gene>
<evidence type="ECO:0000256" key="4">
    <source>
        <dbReference type="ARBA" id="ARBA00023136"/>
    </source>
</evidence>
<dbReference type="EMBL" id="LT853694">
    <property type="protein sequence ID" value="SMQ49022.1"/>
    <property type="molecule type" value="Genomic_DNA"/>
</dbReference>
<evidence type="ECO:0000313" key="7">
    <source>
        <dbReference type="EMBL" id="SMQ49022.1"/>
    </source>
</evidence>
<feature type="transmembrane region" description="Helical" evidence="6">
    <location>
        <begin position="543"/>
        <end position="563"/>
    </location>
</feature>
<dbReference type="InterPro" id="IPR002523">
    <property type="entry name" value="MgTranspt_CorA/ZnTranspt_ZntB"/>
</dbReference>
<keyword evidence="8" id="KW-1185">Reference proteome</keyword>
<accession>A0A1X7RNL0</accession>
<dbReference type="GO" id="GO:0015087">
    <property type="term" value="F:cobalt ion transmembrane transporter activity"/>
    <property type="evidence" value="ECO:0007669"/>
    <property type="project" value="TreeGrafter"/>
</dbReference>
<evidence type="ECO:0000256" key="2">
    <source>
        <dbReference type="ARBA" id="ARBA00022692"/>
    </source>
</evidence>
<dbReference type="InterPro" id="IPR045863">
    <property type="entry name" value="CorA_TM1_TM2"/>
</dbReference>
<keyword evidence="4 6" id="KW-0472">Membrane</keyword>
<comment type="subcellular location">
    <subcellularLocation>
        <location evidence="1">Cell membrane</location>
        <topology evidence="1">Multi-pass membrane protein</topology>
    </subcellularLocation>
</comment>
<dbReference type="Gene3D" id="1.20.58.340">
    <property type="entry name" value="Magnesium transport protein CorA, transmembrane region"/>
    <property type="match status" value="1"/>
</dbReference>
<sequence>MGNNSSAQSPPDHPSSKPQDLEASNEKAQESSNEELYNDIYAEFDISTPELRVKGDKSMAKIRDFEDAVQPHTDEGGDAHYIGDAYEEAKCAHEWEIKDPAPYLKYVKQLAGNPTWRHLEYLAHWMEVSAAPPKWKFIKKFPKKRNDRAARTNVCVIDYTNNVLSGTKKFVDSSALLASLGETPQTAAQAQVRLLIVEDLSRDVVETLGAHYDVDPLFFLSHISDYLFHNVRDRWAELPSLEIDARNRTHFNLQYLRPRYFQTEDEFTQAEKDSGNFNVLRRLDSDRSRQLHMGTLFGKEGASVALSRAKTSLWIKPKTVNGVVTAILLVDPTVGTGSPLWHGYRPFTNTPSMESMRNNSESHTSPSQNNLYENIIYWSTRMTPEDIARVHEDPRSIALPMYRLVVADWLVVLMYMTAMLFDIDWAIVKPHWAKNNLDRIDKLLDRLSPWNRNMSCYKNMISESVARLFPETEEGQNSALHRSPTSTPLLPSSSPLMCLWPDFRKVAQQMAAVQLRMTRVQTMVTDAITNEEAHQAVEQNRELARLTVLAAIFIPLSFTASFLSMSPDFFNATQTIWLFFVLGVPVTVVALATVDLTRPDQSGLCHRAWKSVSGKTEQKTEWKK</sequence>
<dbReference type="AlphaFoldDB" id="A0A1X7RNL0"/>
<keyword evidence="2 6" id="KW-0812">Transmembrane</keyword>
<dbReference type="PANTHER" id="PTHR46494:SF1">
    <property type="entry name" value="CORA FAMILY METAL ION TRANSPORTER (EUROFUNG)"/>
    <property type="match status" value="1"/>
</dbReference>
<keyword evidence="3 6" id="KW-1133">Transmembrane helix</keyword>
<evidence type="ECO:0000256" key="1">
    <source>
        <dbReference type="ARBA" id="ARBA00004651"/>
    </source>
</evidence>
<protein>
    <submittedName>
        <fullName evidence="7">Uncharacterized protein</fullName>
    </submittedName>
</protein>
<evidence type="ECO:0000256" key="6">
    <source>
        <dbReference type="SAM" id="Phobius"/>
    </source>
</evidence>
<feature type="transmembrane region" description="Helical" evidence="6">
    <location>
        <begin position="575"/>
        <end position="594"/>
    </location>
</feature>
<organism evidence="7 8">
    <name type="scientific">Zymoseptoria tritici (strain ST99CH_3D7)</name>
    <dbReference type="NCBI Taxonomy" id="1276538"/>
    <lineage>
        <taxon>Eukaryota</taxon>
        <taxon>Fungi</taxon>
        <taxon>Dikarya</taxon>
        <taxon>Ascomycota</taxon>
        <taxon>Pezizomycotina</taxon>
        <taxon>Dothideomycetes</taxon>
        <taxon>Dothideomycetidae</taxon>
        <taxon>Mycosphaerellales</taxon>
        <taxon>Mycosphaerellaceae</taxon>
        <taxon>Zymoseptoria</taxon>
    </lineage>
</organism>
<dbReference type="GO" id="GO:0050897">
    <property type="term" value="F:cobalt ion binding"/>
    <property type="evidence" value="ECO:0007669"/>
    <property type="project" value="TreeGrafter"/>
</dbReference>
<name>A0A1X7RNL0_ZYMT9</name>
<reference evidence="7 8" key="1">
    <citation type="submission" date="2016-06" db="EMBL/GenBank/DDBJ databases">
        <authorList>
            <person name="Kjaerup R.B."/>
            <person name="Dalgaard T.S."/>
            <person name="Juul-Madsen H.R."/>
        </authorList>
    </citation>
    <scope>NUCLEOTIDE SEQUENCE [LARGE SCALE GENOMIC DNA]</scope>
</reference>
<evidence type="ECO:0000256" key="5">
    <source>
        <dbReference type="SAM" id="MobiDB-lite"/>
    </source>
</evidence>
<dbReference type="PANTHER" id="PTHR46494">
    <property type="entry name" value="CORA FAMILY METAL ION TRANSPORTER (EUROFUNG)"/>
    <property type="match status" value="1"/>
</dbReference>
<evidence type="ECO:0000313" key="8">
    <source>
        <dbReference type="Proteomes" id="UP000215127"/>
    </source>
</evidence>
<dbReference type="Pfam" id="PF01544">
    <property type="entry name" value="CorA"/>
    <property type="match status" value="1"/>
</dbReference>
<proteinExistence type="predicted"/>